<feature type="compositionally biased region" description="Low complexity" evidence="1">
    <location>
        <begin position="89"/>
        <end position="99"/>
    </location>
</feature>
<reference evidence="2 3" key="1">
    <citation type="journal article" date="2009" name="Nature">
        <title>The Sorghum bicolor genome and the diversification of grasses.</title>
        <authorList>
            <person name="Paterson A.H."/>
            <person name="Bowers J.E."/>
            <person name="Bruggmann R."/>
            <person name="Dubchak I."/>
            <person name="Grimwood J."/>
            <person name="Gundlach H."/>
            <person name="Haberer G."/>
            <person name="Hellsten U."/>
            <person name="Mitros T."/>
            <person name="Poliakov A."/>
            <person name="Schmutz J."/>
            <person name="Spannagl M."/>
            <person name="Tang H."/>
            <person name="Wang X."/>
            <person name="Wicker T."/>
            <person name="Bharti A.K."/>
            <person name="Chapman J."/>
            <person name="Feltus F.A."/>
            <person name="Gowik U."/>
            <person name="Grigoriev I.V."/>
            <person name="Lyons E."/>
            <person name="Maher C.A."/>
            <person name="Martis M."/>
            <person name="Narechania A."/>
            <person name="Otillar R.P."/>
            <person name="Penning B.W."/>
            <person name="Salamov A.A."/>
            <person name="Wang Y."/>
            <person name="Zhang L."/>
            <person name="Carpita N.C."/>
            <person name="Freeling M."/>
            <person name="Gingle A.R."/>
            <person name="Hash C.T."/>
            <person name="Keller B."/>
            <person name="Klein P."/>
            <person name="Kresovich S."/>
            <person name="McCann M.C."/>
            <person name="Ming R."/>
            <person name="Peterson D.G."/>
            <person name="Mehboob-ur-Rahman"/>
            <person name="Ware D."/>
            <person name="Westhoff P."/>
            <person name="Mayer K.F."/>
            <person name="Messing J."/>
            <person name="Rokhsar D.S."/>
        </authorList>
    </citation>
    <scope>NUCLEOTIDE SEQUENCE [LARGE SCALE GENOMIC DNA]</scope>
    <source>
        <strain evidence="3">cv. BTx623</strain>
    </source>
</reference>
<evidence type="ECO:0000313" key="3">
    <source>
        <dbReference type="Proteomes" id="UP000000768"/>
    </source>
</evidence>
<dbReference type="PANTHER" id="PTHR34380">
    <property type="entry name" value="BNAA03G12380D PROTEIN"/>
    <property type="match status" value="1"/>
</dbReference>
<dbReference type="AlphaFoldDB" id="A0A1W0VYS4"/>
<name>A0A1W0VYS4_SORBI</name>
<sequence>MSSSGADASDLDAALALLSGPELVAHLRATCRRADYDAAARVLGDRDRWLAKAEAALAEARTGLADLTAEVQAQQERYELEAARRRPSSRSSGGAIAAALPRVDQRAGEPGPKGVIDLCNSSDDDELEEGREFRPDVAGVSCKRKQSASRAEEGRRAGVSCKMKAPASACSPDNEDDEIPLSQLIKKRRRTKPWANGEPKKGHRDVQANSAGPLGVDRPVISHVNRGIPEAVAEHMVGSSNDPKVADFVQGTENGRSGKNGGFFTTMPSPPPTGSTARKSPRKNCSKPDGCEGQARTREKQGPVISPVNRGIPEAVAEHMVGSPDNPKVAVFVHGIGNCQSGKNGGLSRTMPSPKATDSTVGNSPHKNCSKPDGSEGHDFLERVVVQCCEQLFNIYKNKEDKYFC</sequence>
<dbReference type="Proteomes" id="UP000000768">
    <property type="component" value="Chromosome 3"/>
</dbReference>
<feature type="region of interest" description="Disordered" evidence="1">
    <location>
        <begin position="249"/>
        <end position="308"/>
    </location>
</feature>
<dbReference type="InParanoid" id="A0A1W0VYS4"/>
<accession>A0A1W0VYS4</accession>
<feature type="compositionally biased region" description="Polar residues" evidence="1">
    <location>
        <begin position="356"/>
        <end position="367"/>
    </location>
</feature>
<reference evidence="3" key="2">
    <citation type="journal article" date="2018" name="Plant J.">
        <title>The Sorghum bicolor reference genome: improved assembly, gene annotations, a transcriptome atlas, and signatures of genome organization.</title>
        <authorList>
            <person name="McCormick R.F."/>
            <person name="Truong S.K."/>
            <person name="Sreedasyam A."/>
            <person name="Jenkins J."/>
            <person name="Shu S."/>
            <person name="Sims D."/>
            <person name="Kennedy M."/>
            <person name="Amirebrahimi M."/>
            <person name="Weers B.D."/>
            <person name="McKinley B."/>
            <person name="Mattison A."/>
            <person name="Morishige D.T."/>
            <person name="Grimwood J."/>
            <person name="Schmutz J."/>
            <person name="Mullet J.E."/>
        </authorList>
    </citation>
    <scope>NUCLEOTIDE SEQUENCE [LARGE SCALE GENOMIC DNA]</scope>
    <source>
        <strain evidence="3">cv. BTx623</strain>
    </source>
</reference>
<keyword evidence="3" id="KW-1185">Reference proteome</keyword>
<feature type="region of interest" description="Disordered" evidence="1">
    <location>
        <begin position="343"/>
        <end position="374"/>
    </location>
</feature>
<gene>
    <name evidence="2" type="ORF">SORBI_3003G243000</name>
</gene>
<protein>
    <submittedName>
        <fullName evidence="2">Uncharacterized protein</fullName>
    </submittedName>
</protein>
<evidence type="ECO:0000313" key="2">
    <source>
        <dbReference type="EMBL" id="OQU87262.1"/>
    </source>
</evidence>
<dbReference type="EMBL" id="CM000762">
    <property type="protein sequence ID" value="OQU87262.1"/>
    <property type="molecule type" value="Genomic_DNA"/>
</dbReference>
<feature type="region of interest" description="Disordered" evidence="1">
    <location>
        <begin position="80"/>
        <end position="220"/>
    </location>
</feature>
<evidence type="ECO:0000256" key="1">
    <source>
        <dbReference type="SAM" id="MobiDB-lite"/>
    </source>
</evidence>
<dbReference type="Gramene" id="OQU87262">
    <property type="protein sequence ID" value="OQU87262"/>
    <property type="gene ID" value="SORBI_3003G243000"/>
</dbReference>
<dbReference type="FunCoup" id="A0A1W0VYS4">
    <property type="interactions" value="347"/>
</dbReference>
<proteinExistence type="predicted"/>
<organism evidence="2 3">
    <name type="scientific">Sorghum bicolor</name>
    <name type="common">Sorghum</name>
    <name type="synonym">Sorghum vulgare</name>
    <dbReference type="NCBI Taxonomy" id="4558"/>
    <lineage>
        <taxon>Eukaryota</taxon>
        <taxon>Viridiplantae</taxon>
        <taxon>Streptophyta</taxon>
        <taxon>Embryophyta</taxon>
        <taxon>Tracheophyta</taxon>
        <taxon>Spermatophyta</taxon>
        <taxon>Magnoliopsida</taxon>
        <taxon>Liliopsida</taxon>
        <taxon>Poales</taxon>
        <taxon>Poaceae</taxon>
        <taxon>PACMAD clade</taxon>
        <taxon>Panicoideae</taxon>
        <taxon>Andropogonodae</taxon>
        <taxon>Andropogoneae</taxon>
        <taxon>Sorghinae</taxon>
        <taxon>Sorghum</taxon>
    </lineage>
</organism>
<dbReference type="PANTHER" id="PTHR34380:SF2">
    <property type="entry name" value="OS01G0656900 PROTEIN"/>
    <property type="match status" value="1"/>
</dbReference>